<accession>A0A133V6L0</accession>
<dbReference type="SUPFAM" id="SSF53756">
    <property type="entry name" value="UDP-Glycosyltransferase/glycogen phosphorylase"/>
    <property type="match status" value="1"/>
</dbReference>
<dbReference type="InterPro" id="IPR029767">
    <property type="entry name" value="WecB-like"/>
</dbReference>
<protein>
    <submittedName>
        <fullName evidence="2">UDP-N-acetylglucosamine 2-epimerase</fullName>
    </submittedName>
</protein>
<dbReference type="InterPro" id="IPR003331">
    <property type="entry name" value="UDP_GlcNAc_Epimerase_2_dom"/>
</dbReference>
<dbReference type="Pfam" id="PF02350">
    <property type="entry name" value="Epimerase_2"/>
    <property type="match status" value="1"/>
</dbReference>
<dbReference type="PATRIC" id="fig|1698274.3.peg.145"/>
<dbReference type="EMBL" id="LHXY01000014">
    <property type="protein sequence ID" value="KXB02071.1"/>
    <property type="molecule type" value="Genomic_DNA"/>
</dbReference>
<evidence type="ECO:0000259" key="1">
    <source>
        <dbReference type="Pfam" id="PF02350"/>
    </source>
</evidence>
<dbReference type="Gene3D" id="3.40.50.2000">
    <property type="entry name" value="Glycogen Phosphorylase B"/>
    <property type="match status" value="2"/>
</dbReference>
<dbReference type="Proteomes" id="UP000070035">
    <property type="component" value="Unassembled WGS sequence"/>
</dbReference>
<dbReference type="CDD" id="cd03786">
    <property type="entry name" value="GTB_UDP-GlcNAc_2-Epimerase"/>
    <property type="match status" value="1"/>
</dbReference>
<gene>
    <name evidence="2" type="ORF">AKJ44_01450</name>
</gene>
<dbReference type="NCBIfam" id="TIGR00236">
    <property type="entry name" value="wecB"/>
    <property type="match status" value="1"/>
</dbReference>
<proteinExistence type="predicted"/>
<organism evidence="2 3">
    <name type="scientific">candidate division MSBL1 archaeon SCGC-AAA261F17</name>
    <dbReference type="NCBI Taxonomy" id="1698274"/>
    <lineage>
        <taxon>Archaea</taxon>
        <taxon>Methanobacteriati</taxon>
        <taxon>Methanobacteriota</taxon>
        <taxon>candidate division MSBL1</taxon>
    </lineage>
</organism>
<dbReference type="PANTHER" id="PTHR43174">
    <property type="entry name" value="UDP-N-ACETYLGLUCOSAMINE 2-EPIMERASE"/>
    <property type="match status" value="1"/>
</dbReference>
<dbReference type="PANTHER" id="PTHR43174:SF1">
    <property type="entry name" value="UDP-N-ACETYLGLUCOSAMINE 2-EPIMERASE"/>
    <property type="match status" value="1"/>
</dbReference>
<name>A0A133V6L0_9EURY</name>
<feature type="domain" description="UDP-N-acetylglucosamine 2-epimerase" evidence="1">
    <location>
        <begin position="38"/>
        <end position="377"/>
    </location>
</feature>
<sequence>MSEKAELKILREEDLKDKVCVVLGTRPGIIMFSPIIRELENRGLNYFVIHTGQHYSYNMDQTFFEDLELPEPEYKLDTVKNCKFHGEQTAEMLKGCEGVLLKEKPKIVLVGGDANTNLAGALAARKLHIKVAHVEAGERSNDWRMPEEQNRVIIDHISNFLFVTNEKGRENLIEDNVKGRIFITGNPIVDALNQNLEIAKDKSTILSDFNLEPKEYLLLTLHREENVDSERNLTDFLKGIELVCQEVGKKVIFLAHPRTRKRLREFDLMTRAEDIEGFEVRDAVGYPDFLKLLANTRLIFTDSGGVQQESCILKVPCVTLRENTEWTETLEIGANTLSGTNPQKILDSTKKMMNTEVKGKNPFGDGKSASHIIDVIEKEL</sequence>
<evidence type="ECO:0000313" key="2">
    <source>
        <dbReference type="EMBL" id="KXB02071.1"/>
    </source>
</evidence>
<evidence type="ECO:0000313" key="3">
    <source>
        <dbReference type="Proteomes" id="UP000070035"/>
    </source>
</evidence>
<dbReference type="AlphaFoldDB" id="A0A133V6L0"/>
<keyword evidence="3" id="KW-1185">Reference proteome</keyword>
<reference evidence="2 3" key="1">
    <citation type="journal article" date="2016" name="Sci. Rep.">
        <title>Metabolic traits of an uncultured archaeal lineage -MSBL1- from brine pools of the Red Sea.</title>
        <authorList>
            <person name="Mwirichia R."/>
            <person name="Alam I."/>
            <person name="Rashid M."/>
            <person name="Vinu M."/>
            <person name="Ba-Alawi W."/>
            <person name="Anthony Kamau A."/>
            <person name="Kamanda Ngugi D."/>
            <person name="Goker M."/>
            <person name="Klenk H.P."/>
            <person name="Bajic V."/>
            <person name="Stingl U."/>
        </authorList>
    </citation>
    <scope>NUCLEOTIDE SEQUENCE [LARGE SCALE GENOMIC DNA]</scope>
    <source>
        <strain evidence="2">SCGC-AAA261F17</strain>
    </source>
</reference>
<comment type="caution">
    <text evidence="2">The sequence shown here is derived from an EMBL/GenBank/DDBJ whole genome shotgun (WGS) entry which is preliminary data.</text>
</comment>